<proteinExistence type="predicted"/>
<accession>A0A5B7GTE6</accession>
<comment type="caution">
    <text evidence="1">The sequence shown here is derived from an EMBL/GenBank/DDBJ whole genome shotgun (WGS) entry which is preliminary data.</text>
</comment>
<protein>
    <submittedName>
        <fullName evidence="1">Uncharacterized protein</fullName>
    </submittedName>
</protein>
<name>A0A5B7GTE6_PORTR</name>
<evidence type="ECO:0000313" key="1">
    <source>
        <dbReference type="EMBL" id="MPC60929.1"/>
    </source>
</evidence>
<organism evidence="1 2">
    <name type="scientific">Portunus trituberculatus</name>
    <name type="common">Swimming crab</name>
    <name type="synonym">Neptunus trituberculatus</name>
    <dbReference type="NCBI Taxonomy" id="210409"/>
    <lineage>
        <taxon>Eukaryota</taxon>
        <taxon>Metazoa</taxon>
        <taxon>Ecdysozoa</taxon>
        <taxon>Arthropoda</taxon>
        <taxon>Crustacea</taxon>
        <taxon>Multicrustacea</taxon>
        <taxon>Malacostraca</taxon>
        <taxon>Eumalacostraca</taxon>
        <taxon>Eucarida</taxon>
        <taxon>Decapoda</taxon>
        <taxon>Pleocyemata</taxon>
        <taxon>Brachyura</taxon>
        <taxon>Eubrachyura</taxon>
        <taxon>Portunoidea</taxon>
        <taxon>Portunidae</taxon>
        <taxon>Portuninae</taxon>
        <taxon>Portunus</taxon>
    </lineage>
</organism>
<sequence length="116" mass="12615">MLAASASHPHTQILTPTRAYSSFTHLPAPRRIPCCSPVARPRPPAFHRGVAAVTLLKYYPTSKSSRRDFMLAKARNVIPYSLCPASLLCTALPPVIRSAPNLNPPPAGDSAEGKWW</sequence>
<dbReference type="Proteomes" id="UP000324222">
    <property type="component" value="Unassembled WGS sequence"/>
</dbReference>
<dbReference type="AlphaFoldDB" id="A0A5B7GTE6"/>
<evidence type="ECO:0000313" key="2">
    <source>
        <dbReference type="Proteomes" id="UP000324222"/>
    </source>
</evidence>
<reference evidence="1 2" key="1">
    <citation type="submission" date="2019-05" db="EMBL/GenBank/DDBJ databases">
        <title>Another draft genome of Portunus trituberculatus and its Hox gene families provides insights of decapod evolution.</title>
        <authorList>
            <person name="Jeong J.-H."/>
            <person name="Song I."/>
            <person name="Kim S."/>
            <person name="Choi T."/>
            <person name="Kim D."/>
            <person name="Ryu S."/>
            <person name="Kim W."/>
        </authorList>
    </citation>
    <scope>NUCLEOTIDE SEQUENCE [LARGE SCALE GENOMIC DNA]</scope>
    <source>
        <tissue evidence="1">Muscle</tissue>
    </source>
</reference>
<gene>
    <name evidence="1" type="ORF">E2C01_054989</name>
</gene>
<dbReference type="EMBL" id="VSRR010018041">
    <property type="protein sequence ID" value="MPC60929.1"/>
    <property type="molecule type" value="Genomic_DNA"/>
</dbReference>
<keyword evidence="2" id="KW-1185">Reference proteome</keyword>